<feature type="domain" description="NADP-dependent oxidoreductase" evidence="1">
    <location>
        <begin position="15"/>
        <end position="315"/>
    </location>
</feature>
<protein>
    <recommendedName>
        <fullName evidence="1">NADP-dependent oxidoreductase domain-containing protein</fullName>
    </recommendedName>
</protein>
<dbReference type="Proteomes" id="UP000287171">
    <property type="component" value="Unassembled WGS sequence"/>
</dbReference>
<dbReference type="AlphaFoldDB" id="A0A402BHG7"/>
<sequence length="323" mass="35844">MHYRTLGKTGFQVSEIGYGAWGIGQTGWIGANDDESLKALQKAIDLGLNFIDTALGYGDGHSEELIGQVVRKNAGQRIYVATKAPPKNGQWPAQPGVKAEEAFPKAHVIECAERSLRNLGTDTLDVLQFHVWSDEWAGQGDWQEAIQQLKEQGKIRAFGVSINDHQPDNALRLIETGLVDTVQVIYNVFEQSPEDHLLPACQKHNIGVIVRVPLDEGGLTGKITPDSTFDPKDFRSHYFHGTRKSDVYNRARRITADLGIATDELPELALRYILSNPAVSTIIPGMRSVRNVERNTAIGDGKGLPADQVKKLKNHRWVRNFYA</sequence>
<dbReference type="Gene3D" id="3.20.20.100">
    <property type="entry name" value="NADP-dependent oxidoreductase domain"/>
    <property type="match status" value="1"/>
</dbReference>
<organism evidence="2 3">
    <name type="scientific">Dictyobacter alpinus</name>
    <dbReference type="NCBI Taxonomy" id="2014873"/>
    <lineage>
        <taxon>Bacteria</taxon>
        <taxon>Bacillati</taxon>
        <taxon>Chloroflexota</taxon>
        <taxon>Ktedonobacteria</taxon>
        <taxon>Ktedonobacterales</taxon>
        <taxon>Dictyobacteraceae</taxon>
        <taxon>Dictyobacter</taxon>
    </lineage>
</organism>
<dbReference type="RefSeq" id="WP_126630864.1">
    <property type="nucleotide sequence ID" value="NZ_BIFT01000002.1"/>
</dbReference>
<evidence type="ECO:0000313" key="2">
    <source>
        <dbReference type="EMBL" id="GCE30823.1"/>
    </source>
</evidence>
<gene>
    <name evidence="2" type="ORF">KDA_63070</name>
</gene>
<name>A0A402BHG7_9CHLR</name>
<accession>A0A402BHG7</accession>
<dbReference type="SUPFAM" id="SSF51430">
    <property type="entry name" value="NAD(P)-linked oxidoreductase"/>
    <property type="match status" value="1"/>
</dbReference>
<dbReference type="PANTHER" id="PTHR43312:SF1">
    <property type="entry name" value="NADP-DEPENDENT OXIDOREDUCTASE DOMAIN-CONTAINING PROTEIN"/>
    <property type="match status" value="1"/>
</dbReference>
<dbReference type="CDD" id="cd19086">
    <property type="entry name" value="AKR_AKR11C1"/>
    <property type="match status" value="1"/>
</dbReference>
<dbReference type="Pfam" id="PF00248">
    <property type="entry name" value="Aldo_ket_red"/>
    <property type="match status" value="1"/>
</dbReference>
<evidence type="ECO:0000259" key="1">
    <source>
        <dbReference type="Pfam" id="PF00248"/>
    </source>
</evidence>
<evidence type="ECO:0000313" key="3">
    <source>
        <dbReference type="Proteomes" id="UP000287171"/>
    </source>
</evidence>
<dbReference type="InterPro" id="IPR023210">
    <property type="entry name" value="NADP_OxRdtase_dom"/>
</dbReference>
<proteinExistence type="predicted"/>
<dbReference type="EMBL" id="BIFT01000002">
    <property type="protein sequence ID" value="GCE30823.1"/>
    <property type="molecule type" value="Genomic_DNA"/>
</dbReference>
<comment type="caution">
    <text evidence="2">The sequence shown here is derived from an EMBL/GenBank/DDBJ whole genome shotgun (WGS) entry which is preliminary data.</text>
</comment>
<keyword evidence="3" id="KW-1185">Reference proteome</keyword>
<dbReference type="PANTHER" id="PTHR43312">
    <property type="entry name" value="D-THREO-ALDOSE 1-DEHYDROGENASE"/>
    <property type="match status" value="1"/>
</dbReference>
<dbReference type="OrthoDB" id="9773828at2"/>
<reference evidence="3" key="1">
    <citation type="submission" date="2018-12" db="EMBL/GenBank/DDBJ databases">
        <title>Tengunoibacter tsumagoiensis gen. nov., sp. nov., Dictyobacter kobayashii sp. nov., D. alpinus sp. nov., and D. joshuensis sp. nov. and description of Dictyobacteraceae fam. nov. within the order Ktedonobacterales isolated from Tengu-no-mugimeshi.</title>
        <authorList>
            <person name="Wang C.M."/>
            <person name="Zheng Y."/>
            <person name="Sakai Y."/>
            <person name="Toyoda A."/>
            <person name="Minakuchi Y."/>
            <person name="Abe K."/>
            <person name="Yokota A."/>
            <person name="Yabe S."/>
        </authorList>
    </citation>
    <scope>NUCLEOTIDE SEQUENCE [LARGE SCALE GENOMIC DNA]</scope>
    <source>
        <strain evidence="3">Uno16</strain>
    </source>
</reference>
<dbReference type="InterPro" id="IPR053135">
    <property type="entry name" value="AKR2_Oxidoreductase"/>
</dbReference>
<dbReference type="InterPro" id="IPR036812">
    <property type="entry name" value="NAD(P)_OxRdtase_dom_sf"/>
</dbReference>